<dbReference type="InterPro" id="IPR000847">
    <property type="entry name" value="LysR_HTH_N"/>
</dbReference>
<dbReference type="PANTHER" id="PTHR30346:SF0">
    <property type="entry name" value="HCA OPERON TRANSCRIPTIONAL ACTIVATOR HCAR"/>
    <property type="match status" value="1"/>
</dbReference>
<comment type="caution">
    <text evidence="6">The sequence shown here is derived from an EMBL/GenBank/DDBJ whole genome shotgun (WGS) entry which is preliminary data.</text>
</comment>
<dbReference type="Gene3D" id="3.40.190.290">
    <property type="match status" value="1"/>
</dbReference>
<dbReference type="SUPFAM" id="SSF53850">
    <property type="entry name" value="Periplasmic binding protein-like II"/>
    <property type="match status" value="1"/>
</dbReference>
<dbReference type="Pfam" id="PF00126">
    <property type="entry name" value="HTH_1"/>
    <property type="match status" value="1"/>
</dbReference>
<protein>
    <submittedName>
        <fullName evidence="6">LysR family transcriptional regulator</fullName>
    </submittedName>
</protein>
<dbReference type="EMBL" id="VUND01000001">
    <property type="protein sequence ID" value="MST60060.1"/>
    <property type="molecule type" value="Genomic_DNA"/>
</dbReference>
<dbReference type="Proteomes" id="UP000434342">
    <property type="component" value="Unassembled WGS sequence"/>
</dbReference>
<evidence type="ECO:0000256" key="3">
    <source>
        <dbReference type="ARBA" id="ARBA00023125"/>
    </source>
</evidence>
<dbReference type="InterPro" id="IPR036390">
    <property type="entry name" value="WH_DNA-bd_sf"/>
</dbReference>
<dbReference type="FunFam" id="1.10.10.10:FF:000001">
    <property type="entry name" value="LysR family transcriptional regulator"/>
    <property type="match status" value="1"/>
</dbReference>
<proteinExistence type="inferred from homology"/>
<gene>
    <name evidence="6" type="ORF">FYJ69_03915</name>
</gene>
<dbReference type="GO" id="GO:0032993">
    <property type="term" value="C:protein-DNA complex"/>
    <property type="evidence" value="ECO:0007669"/>
    <property type="project" value="TreeGrafter"/>
</dbReference>
<dbReference type="PROSITE" id="PS50931">
    <property type="entry name" value="HTH_LYSR"/>
    <property type="match status" value="1"/>
</dbReference>
<feature type="domain" description="HTH lysR-type" evidence="5">
    <location>
        <begin position="8"/>
        <end position="59"/>
    </location>
</feature>
<dbReference type="GO" id="GO:0003677">
    <property type="term" value="F:DNA binding"/>
    <property type="evidence" value="ECO:0007669"/>
    <property type="project" value="UniProtKB-KW"/>
</dbReference>
<accession>A0A6N7WTP0</accession>
<sequence>MMRVSRYKVFCCVVDAGSFTKAAHELGYTQSAVSQTVRALEAELGASLLERGRGSVSLTGDGHTFMPAIRAVAHAEDDLERRRQEVAGLLGATIRVGTFSSVSRRILPPLMHRFEELHPDVRFVLRQGEYTSIAQWVGEDRVDLGFINGDGSGLPCRTVATDTMLAVLPEGHPLAASREVGLEQLAREPLILLDEGQTSVALTAFERAGVRPRIRYEVTDDYSILAMVREGLGVSILYSTMLEGYATGVEVRPIRERPVRNIALAWASWETLPVASRRFAEFILENAGLPPQP</sequence>
<dbReference type="Pfam" id="PF03466">
    <property type="entry name" value="LysR_substrate"/>
    <property type="match status" value="1"/>
</dbReference>
<evidence type="ECO:0000313" key="6">
    <source>
        <dbReference type="EMBL" id="MST60060.1"/>
    </source>
</evidence>
<name>A0A6N7WTP0_9ACTN</name>
<reference evidence="6 7" key="1">
    <citation type="submission" date="2019-08" db="EMBL/GenBank/DDBJ databases">
        <title>In-depth cultivation of the pig gut microbiome towards novel bacterial diversity and tailored functional studies.</title>
        <authorList>
            <person name="Wylensek D."/>
            <person name="Hitch T.C.A."/>
            <person name="Clavel T."/>
        </authorList>
    </citation>
    <scope>NUCLEOTIDE SEQUENCE [LARGE SCALE GENOMIC DNA]</scope>
    <source>
        <strain evidence="6 7">WB01_CNA04</strain>
    </source>
</reference>
<dbReference type="InterPro" id="IPR036388">
    <property type="entry name" value="WH-like_DNA-bd_sf"/>
</dbReference>
<dbReference type="RefSeq" id="WP_154540159.1">
    <property type="nucleotide sequence ID" value="NZ_VUND01000001.1"/>
</dbReference>
<dbReference type="PRINTS" id="PR00039">
    <property type="entry name" value="HTHLYSR"/>
</dbReference>
<dbReference type="PANTHER" id="PTHR30346">
    <property type="entry name" value="TRANSCRIPTIONAL DUAL REGULATOR HCAR-RELATED"/>
    <property type="match status" value="1"/>
</dbReference>
<keyword evidence="3" id="KW-0238">DNA-binding</keyword>
<keyword evidence="4" id="KW-0804">Transcription</keyword>
<evidence type="ECO:0000256" key="4">
    <source>
        <dbReference type="ARBA" id="ARBA00023163"/>
    </source>
</evidence>
<dbReference type="Gene3D" id="1.10.10.10">
    <property type="entry name" value="Winged helix-like DNA-binding domain superfamily/Winged helix DNA-binding domain"/>
    <property type="match status" value="1"/>
</dbReference>
<dbReference type="GO" id="GO:0003700">
    <property type="term" value="F:DNA-binding transcription factor activity"/>
    <property type="evidence" value="ECO:0007669"/>
    <property type="project" value="InterPro"/>
</dbReference>
<organism evidence="6 7">
    <name type="scientific">Parafannyhessea umbonata</name>
    <dbReference type="NCBI Taxonomy" id="604330"/>
    <lineage>
        <taxon>Bacteria</taxon>
        <taxon>Bacillati</taxon>
        <taxon>Actinomycetota</taxon>
        <taxon>Coriobacteriia</taxon>
        <taxon>Coriobacteriales</taxon>
        <taxon>Atopobiaceae</taxon>
        <taxon>Parafannyhessea</taxon>
    </lineage>
</organism>
<dbReference type="AlphaFoldDB" id="A0A6N7WTP0"/>
<evidence type="ECO:0000256" key="1">
    <source>
        <dbReference type="ARBA" id="ARBA00009437"/>
    </source>
</evidence>
<evidence type="ECO:0000259" key="5">
    <source>
        <dbReference type="PROSITE" id="PS50931"/>
    </source>
</evidence>
<dbReference type="CDD" id="cd05466">
    <property type="entry name" value="PBP2_LTTR_substrate"/>
    <property type="match status" value="1"/>
</dbReference>
<evidence type="ECO:0000256" key="2">
    <source>
        <dbReference type="ARBA" id="ARBA00023015"/>
    </source>
</evidence>
<dbReference type="SUPFAM" id="SSF46785">
    <property type="entry name" value="Winged helix' DNA-binding domain"/>
    <property type="match status" value="1"/>
</dbReference>
<dbReference type="InterPro" id="IPR005119">
    <property type="entry name" value="LysR_subst-bd"/>
</dbReference>
<comment type="similarity">
    <text evidence="1">Belongs to the LysR transcriptional regulatory family.</text>
</comment>
<evidence type="ECO:0000313" key="7">
    <source>
        <dbReference type="Proteomes" id="UP000434342"/>
    </source>
</evidence>
<keyword evidence="2" id="KW-0805">Transcription regulation</keyword>